<gene>
    <name evidence="1" type="ORF">BC936DRAFT_138055</name>
</gene>
<evidence type="ECO:0000313" key="1">
    <source>
        <dbReference type="EMBL" id="RUP42805.1"/>
    </source>
</evidence>
<reference evidence="1 2" key="1">
    <citation type="journal article" date="2018" name="New Phytol.">
        <title>Phylogenomics of Endogonaceae and evolution of mycorrhizas within Mucoromycota.</title>
        <authorList>
            <person name="Chang Y."/>
            <person name="Desiro A."/>
            <person name="Na H."/>
            <person name="Sandor L."/>
            <person name="Lipzen A."/>
            <person name="Clum A."/>
            <person name="Barry K."/>
            <person name="Grigoriev I.V."/>
            <person name="Martin F.M."/>
            <person name="Stajich J.E."/>
            <person name="Smith M.E."/>
            <person name="Bonito G."/>
            <person name="Spatafora J.W."/>
        </authorList>
    </citation>
    <scope>NUCLEOTIDE SEQUENCE [LARGE SCALE GENOMIC DNA]</scope>
    <source>
        <strain evidence="1 2">GMNB39</strain>
    </source>
</reference>
<dbReference type="OrthoDB" id="2439771at2759"/>
<accession>A0A433CVW0</accession>
<feature type="non-terminal residue" evidence="1">
    <location>
        <position position="1"/>
    </location>
</feature>
<sequence>SAHVTACHHFNHVNTNARAAYFHDTEPSKWSLLDFLNWASSSVGFRGKDAEHSAFKALIKNIAKNNKDDFRVEKAQKLLDGWKGQELAQVLAKSFERCGRPVTIATTHFEWPGASLKCMGQELRRSSPQNRHLHILSSTIHSSKLIKESESVTTFWKLWNNRKVQRQLNNYKLQRTERILQAELHDVELNKHANAIMGVLAERWNLLKKRNLSGSSKTIQIGRR</sequence>
<dbReference type="Proteomes" id="UP000268093">
    <property type="component" value="Unassembled WGS sequence"/>
</dbReference>
<evidence type="ECO:0000313" key="2">
    <source>
        <dbReference type="Proteomes" id="UP000268093"/>
    </source>
</evidence>
<comment type="caution">
    <text evidence="1">The sequence shown here is derived from an EMBL/GenBank/DDBJ whole genome shotgun (WGS) entry which is preliminary data.</text>
</comment>
<dbReference type="AlphaFoldDB" id="A0A433CVW0"/>
<name>A0A433CVW0_9FUNG</name>
<dbReference type="EMBL" id="RBNI01012387">
    <property type="protein sequence ID" value="RUP42805.1"/>
    <property type="molecule type" value="Genomic_DNA"/>
</dbReference>
<protein>
    <submittedName>
        <fullName evidence="1">Uncharacterized protein</fullName>
    </submittedName>
</protein>
<proteinExistence type="predicted"/>
<organism evidence="1 2">
    <name type="scientific">Jimgerdemannia flammicorona</name>
    <dbReference type="NCBI Taxonomy" id="994334"/>
    <lineage>
        <taxon>Eukaryota</taxon>
        <taxon>Fungi</taxon>
        <taxon>Fungi incertae sedis</taxon>
        <taxon>Mucoromycota</taxon>
        <taxon>Mucoromycotina</taxon>
        <taxon>Endogonomycetes</taxon>
        <taxon>Endogonales</taxon>
        <taxon>Endogonaceae</taxon>
        <taxon>Jimgerdemannia</taxon>
    </lineage>
</organism>
<keyword evidence="2" id="KW-1185">Reference proteome</keyword>